<dbReference type="InterPro" id="IPR004860">
    <property type="entry name" value="LAGLIDADG_dom"/>
</dbReference>
<dbReference type="GO" id="GO:0005739">
    <property type="term" value="C:mitochondrion"/>
    <property type="evidence" value="ECO:0007669"/>
    <property type="project" value="UniProtKB-ARBA"/>
</dbReference>
<dbReference type="PANTHER" id="PTHR36181">
    <property type="entry name" value="INTRON-ENCODED ENDONUCLEASE AI3-RELATED"/>
    <property type="match status" value="1"/>
</dbReference>
<evidence type="ECO:0000313" key="2">
    <source>
        <dbReference type="EMBL" id="ABO15143.1"/>
    </source>
</evidence>
<keyword evidence="2" id="KW-0378">Hydrolase</keyword>
<keyword evidence="2" id="KW-0540">Nuclease</keyword>
<sequence length="296" mass="34857">MDGDGSIQVNHWKKRSLQYRLVIKLKNTEVNGLMLKEISDVVGGHVRQIKGFVLWVENHKAQIQKIISIFEIYPPLTTRLQCQLIYLKRFLHCASGFPRFLIKDRKKGLPQSKGNSLFLTKTVSDKKKDNDLIRVESYLKERPFKYDNVLLLRHSMAKENLLRRSYFKEWLSGFIEAKGCFSIRKSGDSSFSISQKTDYYLLENIRNYFGAVNMVRILKEKTLPHFSTKKIDVELTKEPLQLQKEPFQPFHKVEDLFLLEVYRKESFKKIIEHCLLYPLLGEKRISFEIFVSNCKV</sequence>
<feature type="domain" description="Homing endonuclease LAGLIDADG" evidence="1">
    <location>
        <begin position="1"/>
        <end position="83"/>
    </location>
</feature>
<organism evidence="2">
    <name type="scientific">Chlorokybus atmophyticus</name>
    <name type="common">Soil alga</name>
    <dbReference type="NCBI Taxonomy" id="3144"/>
    <lineage>
        <taxon>Eukaryota</taxon>
        <taxon>Viridiplantae</taxon>
        <taxon>Streptophyta</taxon>
        <taxon>Chlorokybophyceae</taxon>
        <taxon>Chlorokybales</taxon>
        <taxon>Chlorokybaceae</taxon>
        <taxon>Chlorokybus</taxon>
    </lineage>
</organism>
<dbReference type="EMBL" id="EF463011">
    <property type="protein sequence ID" value="ABO15143.1"/>
    <property type="molecule type" value="Genomic_DNA"/>
</dbReference>
<dbReference type="InterPro" id="IPR051289">
    <property type="entry name" value="LAGLIDADG_Endonuclease"/>
</dbReference>
<dbReference type="RefSeq" id="YP_001315142.1">
    <property type="nucleotide sequence ID" value="NC_009630.1"/>
</dbReference>
<keyword evidence="2" id="KW-0496">Mitochondrion</keyword>
<keyword evidence="2" id="KW-0255">Endonuclease</keyword>
<dbReference type="Gene3D" id="3.10.28.10">
    <property type="entry name" value="Homing endonucleases"/>
    <property type="match status" value="2"/>
</dbReference>
<reference evidence="2" key="1">
    <citation type="journal article" date="2007" name="BMC Genomics">
        <title>An unexpectedly large and loosely packed mitochondrial genome in the charophycean green alga Chlorokybus atmophyticus.</title>
        <authorList>
            <person name="Turmel M."/>
            <person name="Otis C."/>
            <person name="Lemieux C."/>
        </authorList>
    </citation>
    <scope>NUCLEOTIDE SEQUENCE</scope>
    <source>
        <strain evidence="2">SAG 48.80</strain>
    </source>
</reference>
<dbReference type="Pfam" id="PF00961">
    <property type="entry name" value="LAGLIDADG_1"/>
    <property type="match status" value="2"/>
</dbReference>
<dbReference type="PANTHER" id="PTHR36181:SF2">
    <property type="entry name" value="INTRON-ENCODED ENDONUCLEASE AI3-RELATED"/>
    <property type="match status" value="1"/>
</dbReference>
<dbReference type="InterPro" id="IPR027434">
    <property type="entry name" value="Homing_endonucl"/>
</dbReference>
<accession>A6YED0</accession>
<proteinExistence type="predicted"/>
<dbReference type="SUPFAM" id="SSF55608">
    <property type="entry name" value="Homing endonucleases"/>
    <property type="match status" value="2"/>
</dbReference>
<dbReference type="AlphaFoldDB" id="A6YED0"/>
<evidence type="ECO:0000259" key="1">
    <source>
        <dbReference type="Pfam" id="PF00961"/>
    </source>
</evidence>
<protein>
    <submittedName>
        <fullName evidence="2">Putative site-specific DNA endonuclease</fullName>
    </submittedName>
</protein>
<name>A6YED0_CHLAT</name>
<dbReference type="GO" id="GO:0004519">
    <property type="term" value="F:endonuclease activity"/>
    <property type="evidence" value="ECO:0007669"/>
    <property type="project" value="UniProtKB-KW"/>
</dbReference>
<feature type="domain" description="Homing endonuclease LAGLIDADG" evidence="1">
    <location>
        <begin position="171"/>
        <end position="226"/>
    </location>
</feature>
<dbReference type="GeneID" id="5309921"/>
<geneLocation type="mitochondrion" evidence="2"/>
<gene>
    <name evidence="2" type="primary">orf296</name>
</gene>